<dbReference type="GeneID" id="41601738"/>
<protein>
    <recommendedName>
        <fullName evidence="3">SpoIIAA-like</fullName>
    </recommendedName>
</protein>
<dbReference type="InterPro" id="IPR021866">
    <property type="entry name" value="SpoIIAA-like"/>
</dbReference>
<organism evidence="1 2">
    <name type="scientific">Methanosarcina thermophila (strain ATCC 43570 / DSM 1825 / OCM 12 / VKM B-1830 / TM-1)</name>
    <dbReference type="NCBI Taxonomy" id="523844"/>
    <lineage>
        <taxon>Archaea</taxon>
        <taxon>Methanobacteriati</taxon>
        <taxon>Methanobacteriota</taxon>
        <taxon>Stenosarchaea group</taxon>
        <taxon>Methanomicrobia</taxon>
        <taxon>Methanosarcinales</taxon>
        <taxon>Methanosarcinaceae</taxon>
        <taxon>Methanosarcina</taxon>
    </lineage>
</organism>
<name>A0A0E3H8A6_METTT</name>
<dbReference type="InterPro" id="IPR036513">
    <property type="entry name" value="STAS_dom_sf"/>
</dbReference>
<dbReference type="KEGG" id="mthr:MSTHT_0261"/>
<evidence type="ECO:0000313" key="2">
    <source>
        <dbReference type="Proteomes" id="UP000066529"/>
    </source>
</evidence>
<dbReference type="InterPro" id="IPR038396">
    <property type="entry name" value="SpoIIAA-like_sf"/>
</dbReference>
<evidence type="ECO:0008006" key="3">
    <source>
        <dbReference type="Google" id="ProtNLM"/>
    </source>
</evidence>
<dbReference type="STRING" id="523844.MSTHT_0261"/>
<dbReference type="SUPFAM" id="SSF52091">
    <property type="entry name" value="SpoIIaa-like"/>
    <property type="match status" value="1"/>
</dbReference>
<dbReference type="HOGENOM" id="CLU_137390_1_1_2"/>
<dbReference type="PATRIC" id="fig|523844.20.peg.338"/>
<reference evidence="1 2" key="1">
    <citation type="submission" date="2014-07" db="EMBL/GenBank/DDBJ databases">
        <title>Methanogenic archaea and the global carbon cycle.</title>
        <authorList>
            <person name="Henriksen J.R."/>
            <person name="Luke J."/>
            <person name="Reinhart S."/>
            <person name="Benedict M.N."/>
            <person name="Youngblut N.D."/>
            <person name="Metcalf M.E."/>
            <person name="Whitaker R.J."/>
            <person name="Metcalf W.W."/>
        </authorList>
    </citation>
    <scope>NUCLEOTIDE SEQUENCE [LARGE SCALE GENOMIC DNA]</scope>
    <source>
        <strain evidence="2">ATCC 43570 / DSM 1825 / OCM 12 / VKM B-1830 / TM-1</strain>
    </source>
</reference>
<dbReference type="RefSeq" id="WP_048166260.1">
    <property type="nucleotide sequence ID" value="NZ_CP009501.1"/>
</dbReference>
<dbReference type="Proteomes" id="UP000066529">
    <property type="component" value="Chromosome"/>
</dbReference>
<sequence>MIEIIEGLPDNVVAVRVSGEVTGDDYSKVLIPAIEDKIQKYGKIRMLYQMDKELEWFTISAMLEDAKVGIRNLTAFEKIAVVSDVDWMNSAVGLFKFIIPFPVRTYKNEELSEAKAWISE</sequence>
<proteinExistence type="predicted"/>
<evidence type="ECO:0000313" key="1">
    <source>
        <dbReference type="EMBL" id="AKB12019.1"/>
    </source>
</evidence>
<dbReference type="Gene3D" id="3.40.50.10600">
    <property type="entry name" value="SpoIIaa-like domains"/>
    <property type="match status" value="1"/>
</dbReference>
<gene>
    <name evidence="1" type="ORF">MSTHT_0261</name>
</gene>
<dbReference type="AlphaFoldDB" id="A0A0E3H8A6"/>
<accession>A0A0E3H8A6</accession>
<dbReference type="EMBL" id="CP009501">
    <property type="protein sequence ID" value="AKB12019.1"/>
    <property type="molecule type" value="Genomic_DNA"/>
</dbReference>
<dbReference type="OrthoDB" id="132342at2157"/>
<dbReference type="Pfam" id="PF11964">
    <property type="entry name" value="SpoIIAA-like"/>
    <property type="match status" value="1"/>
</dbReference>